<dbReference type="GO" id="GO:0032259">
    <property type="term" value="P:methylation"/>
    <property type="evidence" value="ECO:0007669"/>
    <property type="project" value="UniProtKB-KW"/>
</dbReference>
<dbReference type="AlphaFoldDB" id="A0A2M7RJ86"/>
<dbReference type="SUPFAM" id="SSF53335">
    <property type="entry name" value="S-adenosyl-L-methionine-dependent methyltransferases"/>
    <property type="match status" value="1"/>
</dbReference>
<evidence type="ECO:0000256" key="2">
    <source>
        <dbReference type="ARBA" id="ARBA00022679"/>
    </source>
</evidence>
<dbReference type="Gene3D" id="3.40.50.150">
    <property type="entry name" value="Vaccinia Virus protein VP39"/>
    <property type="match status" value="1"/>
</dbReference>
<evidence type="ECO:0000259" key="5">
    <source>
        <dbReference type="Pfam" id="PF13847"/>
    </source>
</evidence>
<feature type="transmembrane region" description="Helical" evidence="4">
    <location>
        <begin position="20"/>
        <end position="42"/>
    </location>
</feature>
<dbReference type="GO" id="GO:0016279">
    <property type="term" value="F:protein-lysine N-methyltransferase activity"/>
    <property type="evidence" value="ECO:0007669"/>
    <property type="project" value="InterPro"/>
</dbReference>
<dbReference type="Pfam" id="PF13847">
    <property type="entry name" value="Methyltransf_31"/>
    <property type="match status" value="1"/>
</dbReference>
<reference evidence="6 7" key="1">
    <citation type="submission" date="2017-09" db="EMBL/GenBank/DDBJ databases">
        <title>Depth-based differentiation of microbial function through sediment-hosted aquifers and enrichment of novel symbionts in the deep terrestrial subsurface.</title>
        <authorList>
            <person name="Probst A.J."/>
            <person name="Ladd B."/>
            <person name="Jarett J.K."/>
            <person name="Geller-Mcgrath D.E."/>
            <person name="Sieber C.M."/>
            <person name="Emerson J.B."/>
            <person name="Anantharaman K."/>
            <person name="Thomas B.C."/>
            <person name="Malmstrom R."/>
            <person name="Stieglmeier M."/>
            <person name="Klingl A."/>
            <person name="Woyke T."/>
            <person name="Ryan C.M."/>
            <person name="Banfield J.F."/>
        </authorList>
    </citation>
    <scope>NUCLEOTIDE SEQUENCE [LARGE SCALE GENOMIC DNA]</scope>
    <source>
        <strain evidence="6">CG_4_10_14_0_8_um_filter_42_10</strain>
    </source>
</reference>
<evidence type="ECO:0000313" key="7">
    <source>
        <dbReference type="Proteomes" id="UP000230779"/>
    </source>
</evidence>
<feature type="domain" description="Methyltransferase" evidence="5">
    <location>
        <begin position="77"/>
        <end position="173"/>
    </location>
</feature>
<keyword evidence="4" id="KW-0472">Membrane</keyword>
<dbReference type="InterPro" id="IPR025714">
    <property type="entry name" value="Methyltranfer_dom"/>
</dbReference>
<gene>
    <name evidence="6" type="ORF">COY66_02935</name>
</gene>
<dbReference type="PANTHER" id="PTHR13610:SF9">
    <property type="entry name" value="FI06469P"/>
    <property type="match status" value="1"/>
</dbReference>
<name>A0A2M7RJ86_9BACT</name>
<evidence type="ECO:0000256" key="4">
    <source>
        <dbReference type="SAM" id="Phobius"/>
    </source>
</evidence>
<proteinExistence type="predicted"/>
<organism evidence="6 7">
    <name type="scientific">Candidatus Kerfeldbacteria bacterium CG_4_10_14_0_8_um_filter_42_10</name>
    <dbReference type="NCBI Taxonomy" id="2014248"/>
    <lineage>
        <taxon>Bacteria</taxon>
        <taxon>Candidatus Kerfeldiibacteriota</taxon>
    </lineage>
</organism>
<accession>A0A2M7RJ86</accession>
<comment type="caution">
    <text evidence="6">The sequence shown here is derived from an EMBL/GenBank/DDBJ whole genome shotgun (WGS) entry which is preliminary data.</text>
</comment>
<dbReference type="Proteomes" id="UP000230779">
    <property type="component" value="Unassembled WGS sequence"/>
</dbReference>
<keyword evidence="4" id="KW-1133">Transmembrane helix</keyword>
<keyword evidence="3" id="KW-0949">S-adenosyl-L-methionine</keyword>
<protein>
    <recommendedName>
        <fullName evidence="5">Methyltransferase domain-containing protein</fullName>
    </recommendedName>
</protein>
<keyword evidence="1" id="KW-0489">Methyltransferase</keyword>
<dbReference type="CDD" id="cd02440">
    <property type="entry name" value="AdoMet_MTases"/>
    <property type="match status" value="1"/>
</dbReference>
<sequence>MDFSDLNSLQLFIDEQSLFYFIVTIELILILVLLLFIIYFGIPFVRGAPFAVSTPGKTKKMLELVKRYLGDRPRAKAADLGSGDGRLVLALAANGLEAHGLEINPFLVWYSRRKVKKAGPENAFIHRADYLKVNLSEYDIIVLFGVFYMMDRLEQKLKNELRPGALIISNYFRFPHWQPIAEQDKIFVYRIERIPSPRRIVLNSGI</sequence>
<evidence type="ECO:0000256" key="3">
    <source>
        <dbReference type="ARBA" id="ARBA00022691"/>
    </source>
</evidence>
<evidence type="ECO:0000313" key="6">
    <source>
        <dbReference type="EMBL" id="PIY96774.1"/>
    </source>
</evidence>
<dbReference type="InterPro" id="IPR026170">
    <property type="entry name" value="FAM173A/B"/>
</dbReference>
<dbReference type="EMBL" id="PFMD01000028">
    <property type="protein sequence ID" value="PIY96774.1"/>
    <property type="molecule type" value="Genomic_DNA"/>
</dbReference>
<dbReference type="PANTHER" id="PTHR13610">
    <property type="entry name" value="METHYLTRANSFERASE DOMAIN-CONTAINING PROTEIN"/>
    <property type="match status" value="1"/>
</dbReference>
<dbReference type="InterPro" id="IPR029063">
    <property type="entry name" value="SAM-dependent_MTases_sf"/>
</dbReference>
<evidence type="ECO:0000256" key="1">
    <source>
        <dbReference type="ARBA" id="ARBA00022603"/>
    </source>
</evidence>
<keyword evidence="4" id="KW-0812">Transmembrane</keyword>
<keyword evidence="2" id="KW-0808">Transferase</keyword>